<dbReference type="AlphaFoldDB" id="A0AAE0EZN4"/>
<dbReference type="EMBL" id="LGRX02029879">
    <property type="protein sequence ID" value="KAK3246368.1"/>
    <property type="molecule type" value="Genomic_DNA"/>
</dbReference>
<dbReference type="InterPro" id="IPR049012">
    <property type="entry name" value="Mutator_transp_dom"/>
</dbReference>
<evidence type="ECO:0000259" key="2">
    <source>
        <dbReference type="Pfam" id="PF20700"/>
    </source>
</evidence>
<feature type="region of interest" description="Disordered" evidence="1">
    <location>
        <begin position="130"/>
        <end position="154"/>
    </location>
</feature>
<name>A0AAE0EZN4_9CHLO</name>
<reference evidence="3 4" key="1">
    <citation type="journal article" date="2015" name="Genome Biol. Evol.">
        <title>Comparative Genomics of a Bacterivorous Green Alga Reveals Evolutionary Causalities and Consequences of Phago-Mixotrophic Mode of Nutrition.</title>
        <authorList>
            <person name="Burns J.A."/>
            <person name="Paasch A."/>
            <person name="Narechania A."/>
            <person name="Kim E."/>
        </authorList>
    </citation>
    <scope>NUCLEOTIDE SEQUENCE [LARGE SCALE GENOMIC DNA]</scope>
    <source>
        <strain evidence="3 4">PLY_AMNH</strain>
    </source>
</reference>
<gene>
    <name evidence="3" type="ORF">CYMTET_44093</name>
</gene>
<comment type="caution">
    <text evidence="3">The sequence shown here is derived from an EMBL/GenBank/DDBJ whole genome shotgun (WGS) entry which is preliminary data.</text>
</comment>
<sequence>MQKHVGAMVETMAKESCERAFEDEVGATLERGGNTDTEIVNGTTYVNLGATGDCAWPTRGSGHSYASFCGGFILMGAINKKVMSASIFSKMCSTCEAAEKTAEKEKKAPVYPTHDCFRGCRGIMADSDSSWRGSSKAMEPKGALSTALGLGKQA</sequence>
<accession>A0AAE0EZN4</accession>
<protein>
    <recommendedName>
        <fullName evidence="2">Mutator-like transposase domain-containing protein</fullName>
    </recommendedName>
</protein>
<evidence type="ECO:0000313" key="4">
    <source>
        <dbReference type="Proteomes" id="UP001190700"/>
    </source>
</evidence>
<organism evidence="3 4">
    <name type="scientific">Cymbomonas tetramitiformis</name>
    <dbReference type="NCBI Taxonomy" id="36881"/>
    <lineage>
        <taxon>Eukaryota</taxon>
        <taxon>Viridiplantae</taxon>
        <taxon>Chlorophyta</taxon>
        <taxon>Pyramimonadophyceae</taxon>
        <taxon>Pyramimonadales</taxon>
        <taxon>Pyramimonadaceae</taxon>
        <taxon>Cymbomonas</taxon>
    </lineage>
</organism>
<feature type="domain" description="Mutator-like transposase" evidence="2">
    <location>
        <begin position="3"/>
        <end position="145"/>
    </location>
</feature>
<proteinExistence type="predicted"/>
<evidence type="ECO:0000313" key="3">
    <source>
        <dbReference type="EMBL" id="KAK3246368.1"/>
    </source>
</evidence>
<dbReference type="Pfam" id="PF20700">
    <property type="entry name" value="Mutator"/>
    <property type="match status" value="1"/>
</dbReference>
<dbReference type="Proteomes" id="UP001190700">
    <property type="component" value="Unassembled WGS sequence"/>
</dbReference>
<keyword evidence="4" id="KW-1185">Reference proteome</keyword>
<evidence type="ECO:0000256" key="1">
    <source>
        <dbReference type="SAM" id="MobiDB-lite"/>
    </source>
</evidence>